<dbReference type="RefSeq" id="WP_176785868.1">
    <property type="nucleotide sequence ID" value="NZ_FNCY01000009.1"/>
</dbReference>
<dbReference type="EMBL" id="FNCY01000009">
    <property type="protein sequence ID" value="SDH86339.1"/>
    <property type="molecule type" value="Genomic_DNA"/>
</dbReference>
<organism evidence="2 3">
    <name type="scientific">Propionivibrio dicarboxylicus</name>
    <dbReference type="NCBI Taxonomy" id="83767"/>
    <lineage>
        <taxon>Bacteria</taxon>
        <taxon>Pseudomonadati</taxon>
        <taxon>Pseudomonadota</taxon>
        <taxon>Betaproteobacteria</taxon>
        <taxon>Rhodocyclales</taxon>
        <taxon>Rhodocyclaceae</taxon>
        <taxon>Propionivibrio</taxon>
    </lineage>
</organism>
<name>A0A1G8FW05_9RHOO</name>
<dbReference type="Proteomes" id="UP000198607">
    <property type="component" value="Unassembled WGS sequence"/>
</dbReference>
<evidence type="ECO:0000313" key="2">
    <source>
        <dbReference type="EMBL" id="SDH86339.1"/>
    </source>
</evidence>
<feature type="domain" description="Antirepressor protein C-terminal" evidence="1">
    <location>
        <begin position="50"/>
        <end position="150"/>
    </location>
</feature>
<gene>
    <name evidence="2" type="ORF">SAMN05660652_02448</name>
</gene>
<dbReference type="GO" id="GO:0003677">
    <property type="term" value="F:DNA binding"/>
    <property type="evidence" value="ECO:0007669"/>
    <property type="project" value="InterPro"/>
</dbReference>
<sequence length="156" mass="18087">MEQFIIEKEAIPSFPDTYFQVEETPYTFPQTLRLLADTIERYEKLADLVATHEKAIEKIDRLSHSEGTFNLTMAAKTLQMPPKKLIEWLYERDWIYRPAPKAPWLAQSDKMPKYLVHKTKTIRTNDEPPKVYHQVLVTIAGLIQIAAELKGAPPLH</sequence>
<reference evidence="2 3" key="1">
    <citation type="submission" date="2016-10" db="EMBL/GenBank/DDBJ databases">
        <authorList>
            <person name="de Groot N.N."/>
        </authorList>
    </citation>
    <scope>NUCLEOTIDE SEQUENCE [LARGE SCALE GENOMIC DNA]</scope>
    <source>
        <strain evidence="2 3">DSM 5885</strain>
    </source>
</reference>
<proteinExistence type="predicted"/>
<protein>
    <submittedName>
        <fullName evidence="2">Phage antirepressor protein KilAC domain-containing protein</fullName>
    </submittedName>
</protein>
<dbReference type="InterPro" id="IPR005039">
    <property type="entry name" value="Ant_C"/>
</dbReference>
<dbReference type="Pfam" id="PF03374">
    <property type="entry name" value="ANT"/>
    <property type="match status" value="1"/>
</dbReference>
<dbReference type="AlphaFoldDB" id="A0A1G8FW05"/>
<evidence type="ECO:0000313" key="3">
    <source>
        <dbReference type="Proteomes" id="UP000198607"/>
    </source>
</evidence>
<evidence type="ECO:0000259" key="1">
    <source>
        <dbReference type="Pfam" id="PF03374"/>
    </source>
</evidence>
<keyword evidence="3" id="KW-1185">Reference proteome</keyword>
<accession>A0A1G8FW05</accession>
<dbReference type="STRING" id="83767.SAMN05660652_02448"/>